<dbReference type="Pfam" id="PF08546">
    <property type="entry name" value="ApbA_C"/>
    <property type="match status" value="1"/>
</dbReference>
<feature type="compositionally biased region" description="Low complexity" evidence="1">
    <location>
        <begin position="248"/>
        <end position="257"/>
    </location>
</feature>
<evidence type="ECO:0000313" key="4">
    <source>
        <dbReference type="EMBL" id="OSX58214.1"/>
    </source>
</evidence>
<evidence type="ECO:0000259" key="2">
    <source>
        <dbReference type="Pfam" id="PF02558"/>
    </source>
</evidence>
<feature type="domain" description="Ketopantoate reductase C-terminal" evidence="3">
    <location>
        <begin position="289"/>
        <end position="380"/>
    </location>
</feature>
<dbReference type="Gene3D" id="3.40.50.720">
    <property type="entry name" value="NAD(P)-binding Rossmann-like Domain"/>
    <property type="match status" value="1"/>
</dbReference>
<feature type="domain" description="Ketopantoate reductase N-terminal" evidence="2">
    <location>
        <begin position="10"/>
        <end position="175"/>
    </location>
</feature>
<proteinExistence type="predicted"/>
<dbReference type="PANTHER" id="PTHR21708">
    <property type="entry name" value="PROBABLE 2-DEHYDROPANTOATE 2-REDUCTASE"/>
    <property type="match status" value="1"/>
</dbReference>
<dbReference type="STRING" id="670580.A0A1X6MP72"/>
<dbReference type="PANTHER" id="PTHR21708:SF43">
    <property type="entry name" value="KETOPANTOATE REDUCTASE C-TERMINAL DOMAIN-CONTAINING PROTEIN"/>
    <property type="match status" value="1"/>
</dbReference>
<dbReference type="InterPro" id="IPR051402">
    <property type="entry name" value="KPR-Related"/>
</dbReference>
<dbReference type="Gene3D" id="1.10.1040.10">
    <property type="entry name" value="N-(1-d-carboxylethyl)-l-norvaline Dehydrogenase, domain 2"/>
    <property type="match status" value="1"/>
</dbReference>
<sequence length="396" mass="42749">MSMASQSKDVLLVGFGAVGAIYSLILKRSGQACVTAVARSNYDAVKSNGLHIKSKKYGEHKGWRPDRLFPSVDRALDRPYSYVIVTAKAIPELVRTPTLLAPLLSSPYADQHPQPTYVLMQNGLNVEVDLYDALKKLNLGQEPRIISTAVWIGTGMVNSTTVEHNDFDRVSMGVYRPSSTVTSNTAEEQALLEDFDRILAAGGSQTTIVPEIQRVKYTKNFWNACLGITAALSRYPLTAIFRPPHMEPGASQTAAAPAAPPPAHPPSAVATASIPCASPAIGAYTIPLLHDAMSEIYTLGMALFPPSDKGPGLDPDIVVKTLTNTASLHARPDANHRASTLVDVENGRPTEVEVIVGELVRMGRAKGVSMPRVETLYALMLIIQNQLLKENEKKAS</sequence>
<evidence type="ECO:0008006" key="6">
    <source>
        <dbReference type="Google" id="ProtNLM"/>
    </source>
</evidence>
<dbReference type="Pfam" id="PF02558">
    <property type="entry name" value="ApbA"/>
    <property type="match status" value="1"/>
</dbReference>
<dbReference type="EMBL" id="KZ110605">
    <property type="protein sequence ID" value="OSX58214.1"/>
    <property type="molecule type" value="Genomic_DNA"/>
</dbReference>
<dbReference type="InterPro" id="IPR008927">
    <property type="entry name" value="6-PGluconate_DH-like_C_sf"/>
</dbReference>
<keyword evidence="5" id="KW-1185">Reference proteome</keyword>
<dbReference type="OrthoDB" id="3609at2759"/>
<dbReference type="InterPro" id="IPR013752">
    <property type="entry name" value="KPA_reductase"/>
</dbReference>
<evidence type="ECO:0000259" key="3">
    <source>
        <dbReference type="Pfam" id="PF08546"/>
    </source>
</evidence>
<dbReference type="Proteomes" id="UP000194127">
    <property type="component" value="Unassembled WGS sequence"/>
</dbReference>
<gene>
    <name evidence="4" type="ORF">POSPLADRAFT_1154127</name>
</gene>
<accession>A0A1X6MP72</accession>
<reference evidence="4 5" key="1">
    <citation type="submission" date="2017-04" db="EMBL/GenBank/DDBJ databases">
        <title>Genome Sequence of the Model Brown-Rot Fungus Postia placenta SB12.</title>
        <authorList>
            <consortium name="DOE Joint Genome Institute"/>
            <person name="Gaskell J."/>
            <person name="Kersten P."/>
            <person name="Larrondo L.F."/>
            <person name="Canessa P."/>
            <person name="Martinez D."/>
            <person name="Hibbett D."/>
            <person name="Schmoll M."/>
            <person name="Kubicek C.P."/>
            <person name="Martinez A.T."/>
            <person name="Yadav J."/>
            <person name="Master E."/>
            <person name="Magnuson J.K."/>
            <person name="James T."/>
            <person name="Yaver D."/>
            <person name="Berka R."/>
            <person name="Labutti K."/>
            <person name="Lipzen A."/>
            <person name="Aerts A."/>
            <person name="Barry K."/>
            <person name="Henrissat B."/>
            <person name="Blanchette R."/>
            <person name="Grigoriev I."/>
            <person name="Cullen D."/>
        </authorList>
    </citation>
    <scope>NUCLEOTIDE SEQUENCE [LARGE SCALE GENOMIC DNA]</scope>
    <source>
        <strain evidence="4 5">MAD-698-R-SB12</strain>
    </source>
</reference>
<dbReference type="SUPFAM" id="SSF48179">
    <property type="entry name" value="6-phosphogluconate dehydrogenase C-terminal domain-like"/>
    <property type="match status" value="1"/>
</dbReference>
<name>A0A1X6MP72_9APHY</name>
<dbReference type="AlphaFoldDB" id="A0A1X6MP72"/>
<dbReference type="GO" id="GO:0005737">
    <property type="term" value="C:cytoplasm"/>
    <property type="evidence" value="ECO:0007669"/>
    <property type="project" value="TreeGrafter"/>
</dbReference>
<dbReference type="InterPro" id="IPR013328">
    <property type="entry name" value="6PGD_dom2"/>
</dbReference>
<dbReference type="RefSeq" id="XP_024335008.1">
    <property type="nucleotide sequence ID" value="XM_024486812.1"/>
</dbReference>
<dbReference type="InterPro" id="IPR013332">
    <property type="entry name" value="KPR_N"/>
</dbReference>
<dbReference type="GeneID" id="36331761"/>
<evidence type="ECO:0000256" key="1">
    <source>
        <dbReference type="SAM" id="MobiDB-lite"/>
    </source>
</evidence>
<organism evidence="4 5">
    <name type="scientific">Postia placenta MAD-698-R-SB12</name>
    <dbReference type="NCBI Taxonomy" id="670580"/>
    <lineage>
        <taxon>Eukaryota</taxon>
        <taxon>Fungi</taxon>
        <taxon>Dikarya</taxon>
        <taxon>Basidiomycota</taxon>
        <taxon>Agaricomycotina</taxon>
        <taxon>Agaricomycetes</taxon>
        <taxon>Polyporales</taxon>
        <taxon>Adustoporiaceae</taxon>
        <taxon>Rhodonia</taxon>
    </lineage>
</organism>
<evidence type="ECO:0000313" key="5">
    <source>
        <dbReference type="Proteomes" id="UP000194127"/>
    </source>
</evidence>
<protein>
    <recommendedName>
        <fullName evidence="6">Ketopantoate reductase C-terminal domain-containing protein</fullName>
    </recommendedName>
</protein>
<feature type="region of interest" description="Disordered" evidence="1">
    <location>
        <begin position="248"/>
        <end position="269"/>
    </location>
</feature>